<dbReference type="EMBL" id="BAAANV010000032">
    <property type="protein sequence ID" value="GAA1539308.1"/>
    <property type="molecule type" value="Genomic_DNA"/>
</dbReference>
<proteinExistence type="inferred from homology"/>
<dbReference type="SUPFAM" id="SSF54909">
    <property type="entry name" value="Dimeric alpha+beta barrel"/>
    <property type="match status" value="1"/>
</dbReference>
<reference evidence="3 4" key="1">
    <citation type="journal article" date="2019" name="Int. J. Syst. Evol. Microbiol.">
        <title>The Global Catalogue of Microorganisms (GCM) 10K type strain sequencing project: providing services to taxonomists for standard genome sequencing and annotation.</title>
        <authorList>
            <consortium name="The Broad Institute Genomics Platform"/>
            <consortium name="The Broad Institute Genome Sequencing Center for Infectious Disease"/>
            <person name="Wu L."/>
            <person name="Ma J."/>
        </authorList>
    </citation>
    <scope>NUCLEOTIDE SEQUENCE [LARGE SCALE GENOMIC DNA]</scope>
    <source>
        <strain evidence="3 4">JCM 14588</strain>
    </source>
</reference>
<comment type="caution">
    <text evidence="3">The sequence shown here is derived from an EMBL/GenBank/DDBJ whole genome shotgun (WGS) entry which is preliminary data.</text>
</comment>
<keyword evidence="4" id="KW-1185">Reference proteome</keyword>
<dbReference type="SUPFAM" id="SSF52317">
    <property type="entry name" value="Class I glutamine amidotransferase-like"/>
    <property type="match status" value="1"/>
</dbReference>
<dbReference type="InterPro" id="IPR006286">
    <property type="entry name" value="C56_PfpI-like"/>
</dbReference>
<dbReference type="PROSITE" id="PS51276">
    <property type="entry name" value="PEPTIDASE_C56_PFPI"/>
    <property type="match status" value="1"/>
</dbReference>
<protein>
    <recommendedName>
        <fullName evidence="2">DJ-1/PfpI domain-containing protein</fullName>
    </recommendedName>
</protein>
<sequence>MVADASAGDYDALLLPGGTVNPDQLRVDKDALSFVRDFVESGKPEAAICHGPWTLIEAGLVEGPTLTSFPSIRTDLRNAGAEVVEQDVVVDGNLITSRSPEDLPAFCDTIVAKFCEQFGPGRGDVMSVTKGLLVTLEALPGKEDEVQEFLGLGRGLVEEEPATIAWFAIRLGPSSFGIFDVFPDDAGRDAHLSGAVAAALGEQTGKLFSEPTIEKLDVLGSKLPA</sequence>
<dbReference type="Pfam" id="PF01965">
    <property type="entry name" value="DJ-1_PfpI"/>
    <property type="match status" value="1"/>
</dbReference>
<accession>A0ABN2BI13</accession>
<evidence type="ECO:0000256" key="1">
    <source>
        <dbReference type="ARBA" id="ARBA00008542"/>
    </source>
</evidence>
<evidence type="ECO:0000313" key="4">
    <source>
        <dbReference type="Proteomes" id="UP001501288"/>
    </source>
</evidence>
<gene>
    <name evidence="3" type="ORF">GCM10009762_11240</name>
</gene>
<evidence type="ECO:0000259" key="2">
    <source>
        <dbReference type="Pfam" id="PF01965"/>
    </source>
</evidence>
<dbReference type="InterPro" id="IPR011008">
    <property type="entry name" value="Dimeric_a/b-barrel"/>
</dbReference>
<name>A0ABN2BI13_9MICO</name>
<dbReference type="Gene3D" id="3.30.70.100">
    <property type="match status" value="1"/>
</dbReference>
<dbReference type="RefSeq" id="WP_428830880.1">
    <property type="nucleotide sequence ID" value="NZ_BAAANV010000032.1"/>
</dbReference>
<dbReference type="PANTHER" id="PTHR42733">
    <property type="entry name" value="DJ-1 PROTEIN"/>
    <property type="match status" value="1"/>
</dbReference>
<dbReference type="InterPro" id="IPR002818">
    <property type="entry name" value="DJ-1/PfpI"/>
</dbReference>
<evidence type="ECO:0000313" key="3">
    <source>
        <dbReference type="EMBL" id="GAA1539308.1"/>
    </source>
</evidence>
<dbReference type="Proteomes" id="UP001501288">
    <property type="component" value="Unassembled WGS sequence"/>
</dbReference>
<dbReference type="InterPro" id="IPR029062">
    <property type="entry name" value="Class_I_gatase-like"/>
</dbReference>
<organism evidence="3 4">
    <name type="scientific">Dermacoccus barathri</name>
    <dbReference type="NCBI Taxonomy" id="322601"/>
    <lineage>
        <taxon>Bacteria</taxon>
        <taxon>Bacillati</taxon>
        <taxon>Actinomycetota</taxon>
        <taxon>Actinomycetes</taxon>
        <taxon>Micrococcales</taxon>
        <taxon>Dermacoccaceae</taxon>
        <taxon>Dermacoccus</taxon>
    </lineage>
</organism>
<dbReference type="PANTHER" id="PTHR42733:SF12">
    <property type="entry name" value="PROTEINASE"/>
    <property type="match status" value="1"/>
</dbReference>
<comment type="similarity">
    <text evidence="1">Belongs to the peptidase C56 family.</text>
</comment>
<dbReference type="Gene3D" id="3.40.50.880">
    <property type="match status" value="1"/>
</dbReference>
<feature type="domain" description="DJ-1/PfpI" evidence="2">
    <location>
        <begin position="2"/>
        <end position="112"/>
    </location>
</feature>